<protein>
    <submittedName>
        <fullName evidence="2">Ypt/Rab-GAP domain of gyp1p superfamily protein</fullName>
    </submittedName>
</protein>
<comment type="caution">
    <text evidence="2">The sequence shown here is derived from an EMBL/GenBank/DDBJ whole genome shotgun (WGS) entry which is preliminary data.</text>
</comment>
<name>A0A699UKR4_TANCI</name>
<gene>
    <name evidence="2" type="ORF">Tci_895454</name>
</gene>
<reference evidence="2" key="1">
    <citation type="journal article" date="2019" name="Sci. Rep.">
        <title>Draft genome of Tanacetum cinerariifolium, the natural source of mosquito coil.</title>
        <authorList>
            <person name="Yamashiro T."/>
            <person name="Shiraishi A."/>
            <person name="Satake H."/>
            <person name="Nakayama K."/>
        </authorList>
    </citation>
    <scope>NUCLEOTIDE SEQUENCE</scope>
</reference>
<proteinExistence type="predicted"/>
<organism evidence="2">
    <name type="scientific">Tanacetum cinerariifolium</name>
    <name type="common">Dalmatian daisy</name>
    <name type="synonym">Chrysanthemum cinerariifolium</name>
    <dbReference type="NCBI Taxonomy" id="118510"/>
    <lineage>
        <taxon>Eukaryota</taxon>
        <taxon>Viridiplantae</taxon>
        <taxon>Streptophyta</taxon>
        <taxon>Embryophyta</taxon>
        <taxon>Tracheophyta</taxon>
        <taxon>Spermatophyta</taxon>
        <taxon>Magnoliopsida</taxon>
        <taxon>eudicotyledons</taxon>
        <taxon>Gunneridae</taxon>
        <taxon>Pentapetalae</taxon>
        <taxon>asterids</taxon>
        <taxon>campanulids</taxon>
        <taxon>Asterales</taxon>
        <taxon>Asteraceae</taxon>
        <taxon>Asteroideae</taxon>
        <taxon>Anthemideae</taxon>
        <taxon>Anthemidinae</taxon>
        <taxon>Tanacetum</taxon>
    </lineage>
</organism>
<dbReference type="EMBL" id="BKCJ011345056">
    <property type="protein sequence ID" value="GFD23485.1"/>
    <property type="molecule type" value="Genomic_DNA"/>
</dbReference>
<accession>A0A699UKR4</accession>
<feature type="compositionally biased region" description="Acidic residues" evidence="1">
    <location>
        <begin position="56"/>
        <end position="67"/>
    </location>
</feature>
<evidence type="ECO:0000313" key="2">
    <source>
        <dbReference type="EMBL" id="GFD23485.1"/>
    </source>
</evidence>
<dbReference type="AlphaFoldDB" id="A0A699UKR4"/>
<evidence type="ECO:0000256" key="1">
    <source>
        <dbReference type="SAM" id="MobiDB-lite"/>
    </source>
</evidence>
<feature type="region of interest" description="Disordered" evidence="1">
    <location>
        <begin position="41"/>
        <end position="67"/>
    </location>
</feature>
<sequence>MDSAEWEDVVSARESLSSEEINSSPGFSDNPIIGSLLLEDAGGSTRFMDPNISDSESTDSDFSQEAE</sequence>
<feature type="non-terminal residue" evidence="2">
    <location>
        <position position="67"/>
    </location>
</feature>